<dbReference type="GO" id="GO:0005085">
    <property type="term" value="F:guanyl-nucleotide exchange factor activity"/>
    <property type="evidence" value="ECO:0007669"/>
    <property type="project" value="InterPro"/>
</dbReference>
<dbReference type="PANTHER" id="PTHR10663">
    <property type="entry name" value="GUANYL-NUCLEOTIDE EXCHANGE FACTOR"/>
    <property type="match status" value="1"/>
</dbReference>
<evidence type="ECO:0000259" key="3">
    <source>
        <dbReference type="PROSITE" id="PS50190"/>
    </source>
</evidence>
<feature type="compositionally biased region" description="Acidic residues" evidence="1">
    <location>
        <begin position="414"/>
        <end position="432"/>
    </location>
</feature>
<reference evidence="4" key="1">
    <citation type="submission" date="2020-12" db="EMBL/GenBank/DDBJ databases">
        <title>Metabolic potential, ecology and presence of endohyphal bacteria is reflected in genomic diversity of Mucoromycotina.</title>
        <authorList>
            <person name="Muszewska A."/>
            <person name="Okrasinska A."/>
            <person name="Steczkiewicz K."/>
            <person name="Drgas O."/>
            <person name="Orlowska M."/>
            <person name="Perlinska-Lenart U."/>
            <person name="Aleksandrzak-Piekarczyk T."/>
            <person name="Szatraj K."/>
            <person name="Zielenkiewicz U."/>
            <person name="Pilsyk S."/>
            <person name="Malc E."/>
            <person name="Mieczkowski P."/>
            <person name="Kruszewska J.S."/>
            <person name="Biernat P."/>
            <person name="Pawlowska J."/>
        </authorList>
    </citation>
    <scope>NUCLEOTIDE SEQUENCE</scope>
    <source>
        <strain evidence="4">WA0000051536</strain>
    </source>
</reference>
<feature type="domain" description="SEC7" evidence="3">
    <location>
        <begin position="564"/>
        <end position="750"/>
    </location>
</feature>
<dbReference type="Gene3D" id="1.10.1000.11">
    <property type="entry name" value="Arf Nucleotide-binding Site Opener,domain 2"/>
    <property type="match status" value="1"/>
</dbReference>
<evidence type="ECO:0000313" key="4">
    <source>
        <dbReference type="EMBL" id="KAG2189353.1"/>
    </source>
</evidence>
<feature type="domain" description="PH" evidence="2">
    <location>
        <begin position="865"/>
        <end position="1019"/>
    </location>
</feature>
<dbReference type="OrthoDB" id="2157641at2759"/>
<dbReference type="InterPro" id="IPR035999">
    <property type="entry name" value="Sec7_dom_sf"/>
</dbReference>
<dbReference type="PROSITE" id="PS50190">
    <property type="entry name" value="SEC7"/>
    <property type="match status" value="1"/>
</dbReference>
<feature type="compositionally biased region" description="Polar residues" evidence="1">
    <location>
        <begin position="838"/>
        <end position="861"/>
    </location>
</feature>
<feature type="region of interest" description="Disordered" evidence="1">
    <location>
        <begin position="515"/>
        <end position="545"/>
    </location>
</feature>
<gene>
    <name evidence="4" type="ORF">INT44_004495</name>
</gene>
<feature type="region of interest" description="Disordered" evidence="1">
    <location>
        <begin position="796"/>
        <end position="861"/>
    </location>
</feature>
<feature type="region of interest" description="Disordered" evidence="1">
    <location>
        <begin position="166"/>
        <end position="351"/>
    </location>
</feature>
<dbReference type="InterPro" id="IPR023394">
    <property type="entry name" value="Sec7_C_sf"/>
</dbReference>
<keyword evidence="5" id="KW-1185">Reference proteome</keyword>
<dbReference type="Pfam" id="PF01369">
    <property type="entry name" value="Sec7"/>
    <property type="match status" value="1"/>
</dbReference>
<comment type="caution">
    <text evidence="4">The sequence shown here is derived from an EMBL/GenBank/DDBJ whole genome shotgun (WGS) entry which is preliminary data.</text>
</comment>
<feature type="region of interest" description="Disordered" evidence="1">
    <location>
        <begin position="128"/>
        <end position="154"/>
    </location>
</feature>
<dbReference type="SUPFAM" id="SSF48425">
    <property type="entry name" value="Sec7 domain"/>
    <property type="match status" value="1"/>
</dbReference>
<evidence type="ECO:0000259" key="2">
    <source>
        <dbReference type="PROSITE" id="PS50003"/>
    </source>
</evidence>
<accession>A0A8H7URH0</accession>
<feature type="region of interest" description="Disordered" evidence="1">
    <location>
        <begin position="1"/>
        <end position="91"/>
    </location>
</feature>
<evidence type="ECO:0008006" key="6">
    <source>
        <dbReference type="Google" id="ProtNLM"/>
    </source>
</evidence>
<feature type="compositionally biased region" description="Polar residues" evidence="1">
    <location>
        <begin position="247"/>
        <end position="274"/>
    </location>
</feature>
<dbReference type="EMBL" id="JAEPRA010000001">
    <property type="protein sequence ID" value="KAG2189353.1"/>
    <property type="molecule type" value="Genomic_DNA"/>
</dbReference>
<dbReference type="PROSITE" id="PS50003">
    <property type="entry name" value="PH_DOMAIN"/>
    <property type="match status" value="1"/>
</dbReference>
<feature type="compositionally biased region" description="Polar residues" evidence="1">
    <location>
        <begin position="796"/>
        <end position="813"/>
    </location>
</feature>
<name>A0A8H7URH0_9FUNG</name>
<dbReference type="AlphaFoldDB" id="A0A8H7URH0"/>
<dbReference type="InterPro" id="IPR001849">
    <property type="entry name" value="PH_domain"/>
</dbReference>
<dbReference type="Gene3D" id="2.30.29.30">
    <property type="entry name" value="Pleckstrin-homology domain (PH domain)/Phosphotyrosine-binding domain (PTB)"/>
    <property type="match status" value="1"/>
</dbReference>
<feature type="compositionally biased region" description="Basic and acidic residues" evidence="1">
    <location>
        <begin position="283"/>
        <end position="297"/>
    </location>
</feature>
<dbReference type="InterPro" id="IPR000904">
    <property type="entry name" value="Sec7_dom"/>
</dbReference>
<evidence type="ECO:0000256" key="1">
    <source>
        <dbReference type="SAM" id="MobiDB-lite"/>
    </source>
</evidence>
<dbReference type="SUPFAM" id="SSF50729">
    <property type="entry name" value="PH domain-like"/>
    <property type="match status" value="1"/>
</dbReference>
<proteinExistence type="predicted"/>
<evidence type="ECO:0000313" key="5">
    <source>
        <dbReference type="Proteomes" id="UP000612746"/>
    </source>
</evidence>
<feature type="compositionally biased region" description="Low complexity" evidence="1">
    <location>
        <begin position="825"/>
        <end position="837"/>
    </location>
</feature>
<organism evidence="4 5">
    <name type="scientific">Umbelopsis vinacea</name>
    <dbReference type="NCBI Taxonomy" id="44442"/>
    <lineage>
        <taxon>Eukaryota</taxon>
        <taxon>Fungi</taxon>
        <taxon>Fungi incertae sedis</taxon>
        <taxon>Mucoromycota</taxon>
        <taxon>Mucoromycotina</taxon>
        <taxon>Umbelopsidomycetes</taxon>
        <taxon>Umbelopsidales</taxon>
        <taxon>Umbelopsidaceae</taxon>
        <taxon>Umbelopsis</taxon>
    </lineage>
</organism>
<feature type="region of interest" description="Disordered" evidence="1">
    <location>
        <begin position="403"/>
        <end position="457"/>
    </location>
</feature>
<dbReference type="PANTHER" id="PTHR10663:SF373">
    <property type="entry name" value="PH AND SEC7 DOMAIN-CONTAINING PROTEIN C11E3.11C"/>
    <property type="match status" value="1"/>
</dbReference>
<dbReference type="InterPro" id="IPR041681">
    <property type="entry name" value="PH_9"/>
</dbReference>
<feature type="compositionally biased region" description="Polar residues" evidence="1">
    <location>
        <begin position="213"/>
        <end position="229"/>
    </location>
</feature>
<dbReference type="Proteomes" id="UP000612746">
    <property type="component" value="Unassembled WGS sequence"/>
</dbReference>
<sequence length="1173" mass="128582">MLPNSRKIPAVPSATHYQTDPTPVSEEDAQHSTTSPPPVISSGKTGGFFSRFARRRSQSTAAVTPKHLPKPSESFSTKTAKPTPPLPHQLHATVPASRSTIPKVQRKPIASEPVSSKNLFLLYNEKNDGNAASTPIASSYSASTKPVVKKKGSASLDPLRKISQKLEKAKLSTPLSPKASTFAASTTEKKSTVTPPPAPASTFSSRNPKPPVTNGNGARNDPKTSNPASRQDMFQIAEKPAQHNTKRSSGNGEKARSSNSTNGSPDNNTKQPSADQPDLRALGVREKDLKAIQESLDRLSSGSAAAGKTSSVPNTIDHRNTVGSPVNGKKVYENKAEPSEPPTLADIVLQNTKSRKNARVIPDTELSTTRQREDIMLDGAHNALSSESFHTMNGGDSMVDNDSSFAEMTGDSMMESDSDDDSDEADNGEESFVDATGVSQEDIERERAERRLTKRLSGGHFGSAGGLLLSIAGQAAEGQHRNSNTPSFGSVEKALLEFDRRGSLSLLADFYATGDSEKPDTAQRNKAVPPVPPVKDQASSESTKEPAIVIEEIPTPRTDTSDTISLETSADEALKKEAETAAKKLWAEDPDFIEKDVMTEWMGQPKPLNSLALTYYMNMFDFSLLRLDSAFRRLCNKLYVKAESQQIDRILEVFARRYWQCNKKSVFGSADVVYAVTYSMLLLNTDLHVVQGSHTRMTRSAFVRNTMSAAYAQGPGNDRNQDSQASKFPKWWEAEMEIYLRELYYSIKQRQILQPREHQLENHRPKSFLDASGVNGLKKSVGNMVRSTRESMILTTDMGQQPNPRPSLSNLQRPISPPNMRRKISVTSMSSTGSHSSNPRSPGLSHQQPVMSFPNSSASFTSQPPFYKEGIVMRKHLLESGDQKAKNRDWKECMIVVTRGELQVFSVSPNGGEVNHRRSMLRASSASLVNLADSFKTGGGSNSFSGATLQPQTLSTSPQLIESVSLNHSLSNALPPPGYNRHRPYVFALQLPNGGVYLFQVAVQEQVNEWVSTCNYWAARGSKEPLSGGVSNMEYGWGMCLADVILDLDAVENGDENVGNSYLNPDQVVLYEWRPPAPPLVSSTLSDTEQLSSLQKQLATLTADINAHRELKKKIEVKFPVRSTNNVRALTNWENRSRYLLHEIIKLQNYCDILEKAIAKSEKESAKATTPSP</sequence>
<dbReference type="GO" id="GO:0032012">
    <property type="term" value="P:regulation of ARF protein signal transduction"/>
    <property type="evidence" value="ECO:0007669"/>
    <property type="project" value="InterPro"/>
</dbReference>
<feature type="compositionally biased region" description="Polar residues" evidence="1">
    <location>
        <begin position="173"/>
        <end position="186"/>
    </location>
</feature>
<dbReference type="InterPro" id="IPR011993">
    <property type="entry name" value="PH-like_dom_sf"/>
</dbReference>
<feature type="compositionally biased region" description="Polar residues" evidence="1">
    <location>
        <begin position="130"/>
        <end position="144"/>
    </location>
</feature>
<protein>
    <recommendedName>
        <fullName evidence="6">SEC7 domain-containing protein</fullName>
    </recommendedName>
</protein>
<dbReference type="SMART" id="SM00222">
    <property type="entry name" value="Sec7"/>
    <property type="match status" value="1"/>
</dbReference>
<feature type="compositionally biased region" description="Basic and acidic residues" evidence="1">
    <location>
        <begin position="442"/>
        <end position="451"/>
    </location>
</feature>
<dbReference type="Pfam" id="PF15410">
    <property type="entry name" value="PH_9"/>
    <property type="match status" value="1"/>
</dbReference>